<dbReference type="InterPro" id="IPR016187">
    <property type="entry name" value="CTDL_fold"/>
</dbReference>
<dbReference type="AlphaFoldDB" id="A0A4U0P1F4"/>
<feature type="domain" description="Sulfatase-modifying factor enzyme-like" evidence="2">
    <location>
        <begin position="61"/>
        <end position="352"/>
    </location>
</feature>
<dbReference type="Proteomes" id="UP000306808">
    <property type="component" value="Unassembled WGS sequence"/>
</dbReference>
<dbReference type="EMBL" id="SUME01000003">
    <property type="protein sequence ID" value="TJZ61091.1"/>
    <property type="molecule type" value="Genomic_DNA"/>
</dbReference>
<dbReference type="SUPFAM" id="SSF56436">
    <property type="entry name" value="C-type lectin-like"/>
    <property type="match status" value="1"/>
</dbReference>
<dbReference type="RefSeq" id="WP_136900750.1">
    <property type="nucleotide sequence ID" value="NZ_SUME01000003.1"/>
</dbReference>
<organism evidence="3 4">
    <name type="scientific">Sphingobacterium olei</name>
    <dbReference type="NCBI Taxonomy" id="2571155"/>
    <lineage>
        <taxon>Bacteria</taxon>
        <taxon>Pseudomonadati</taxon>
        <taxon>Bacteroidota</taxon>
        <taxon>Sphingobacteriia</taxon>
        <taxon>Sphingobacteriales</taxon>
        <taxon>Sphingobacteriaceae</taxon>
        <taxon>Sphingobacterium</taxon>
    </lineage>
</organism>
<keyword evidence="4" id="KW-1185">Reference proteome</keyword>
<dbReference type="GO" id="GO:0120147">
    <property type="term" value="F:formylglycine-generating oxidase activity"/>
    <property type="evidence" value="ECO:0007669"/>
    <property type="project" value="TreeGrafter"/>
</dbReference>
<dbReference type="PANTHER" id="PTHR23150">
    <property type="entry name" value="SULFATASE MODIFYING FACTOR 1, 2"/>
    <property type="match status" value="1"/>
</dbReference>
<dbReference type="PANTHER" id="PTHR23150:SF19">
    <property type="entry name" value="FORMYLGLYCINE-GENERATING ENZYME"/>
    <property type="match status" value="1"/>
</dbReference>
<accession>A0A4U0P1F4</accession>
<dbReference type="InterPro" id="IPR042095">
    <property type="entry name" value="SUMF_sf"/>
</dbReference>
<dbReference type="OrthoDB" id="9773278at2"/>
<dbReference type="Pfam" id="PF03781">
    <property type="entry name" value="FGE-sulfatase"/>
    <property type="match status" value="1"/>
</dbReference>
<feature type="chain" id="PRO_5020985438" evidence="1">
    <location>
        <begin position="21"/>
        <end position="357"/>
    </location>
</feature>
<keyword evidence="1" id="KW-0732">Signal</keyword>
<name>A0A4U0P1F4_9SPHI</name>
<comment type="caution">
    <text evidence="3">The sequence shown here is derived from an EMBL/GenBank/DDBJ whole genome shotgun (WGS) entry which is preliminary data.</text>
</comment>
<sequence>MKISLSVSFKVMLSSCVIFAMMGELFAQEVPSCCVEGVVSRGTFLAQQNDKREVFVGKDSARMLFIPGGKFTMGSSRFQDANVLREIELSPYWIDEHEVTNAQFAQFVAETRYVTVAERELNSKDFPGVDPALLIPGSAVFSPPKEANGLNNHLQWWQYVAAASWKQPEGSGSTIVGREDHPVVHVAYEDAEAYAKWAGKRLPTEAEWEYAAKGGANSDETYYWGTDLKKNGGWQANIFQGKFPEGNTADDGYTITAPVKSYPANSYGLYDMSGNVWEWCSDYYQPQYDSIEQKNPKGPNASYDPQEPGLIKRVQRGGSFLCNDSYCERYQAGARGKGEINSPTNHIGFRCVADVKE</sequence>
<evidence type="ECO:0000313" key="4">
    <source>
        <dbReference type="Proteomes" id="UP000306808"/>
    </source>
</evidence>
<evidence type="ECO:0000313" key="3">
    <source>
        <dbReference type="EMBL" id="TJZ61091.1"/>
    </source>
</evidence>
<protein>
    <submittedName>
        <fullName evidence="3">Formylglycine-generating enzyme family protein</fullName>
    </submittedName>
</protein>
<evidence type="ECO:0000259" key="2">
    <source>
        <dbReference type="Pfam" id="PF03781"/>
    </source>
</evidence>
<feature type="signal peptide" evidence="1">
    <location>
        <begin position="1"/>
        <end position="20"/>
    </location>
</feature>
<dbReference type="InterPro" id="IPR005532">
    <property type="entry name" value="SUMF_dom"/>
</dbReference>
<gene>
    <name evidence="3" type="ORF">FAZ15_07725</name>
</gene>
<evidence type="ECO:0000256" key="1">
    <source>
        <dbReference type="SAM" id="SignalP"/>
    </source>
</evidence>
<reference evidence="3 4" key="1">
    <citation type="submission" date="2019-04" db="EMBL/GenBank/DDBJ databases">
        <title>Sphingobacterium olei sp. nov., isolated from oil-contaminated soil.</title>
        <authorList>
            <person name="Liu B."/>
        </authorList>
    </citation>
    <scope>NUCLEOTIDE SEQUENCE [LARGE SCALE GENOMIC DNA]</scope>
    <source>
        <strain evidence="3 4">HAL-9</strain>
    </source>
</reference>
<dbReference type="InterPro" id="IPR051043">
    <property type="entry name" value="Sulfatase_Mod_Factor_Kinase"/>
</dbReference>
<proteinExistence type="predicted"/>
<dbReference type="Gene3D" id="3.90.1580.10">
    <property type="entry name" value="paralog of FGE (formylglycine-generating enzyme)"/>
    <property type="match status" value="1"/>
</dbReference>